<sequence>MLSLDSYDLALLDALQGDGRATHQQLADRVHLSPSQIGRRLARLETAGVIEGYRVVLSPAVLGLGVTVFVGVKLAHHGDTIIEAFREQVMLLEEVQECYAVAGEADYLLRVVVPDLPALSAFMMKRLMRVPGVDSVRSNIVLTAFKRDGPLPLGHLRGAAPPSDPHDGAIPPKRLG</sequence>
<organism evidence="1 2">
    <name type="scientific">Imbroritus primus</name>
    <dbReference type="NCBI Taxonomy" id="3058603"/>
    <lineage>
        <taxon>Bacteria</taxon>
        <taxon>Pseudomonadati</taxon>
        <taxon>Pseudomonadota</taxon>
        <taxon>Betaproteobacteria</taxon>
        <taxon>Burkholderiales</taxon>
        <taxon>Burkholderiaceae</taxon>
        <taxon>Imbroritus</taxon>
    </lineage>
</organism>
<name>A0ACD3SNN3_9BURK</name>
<evidence type="ECO:0000313" key="2">
    <source>
        <dbReference type="Proteomes" id="UP000004277"/>
    </source>
</evidence>
<evidence type="ECO:0000313" key="1">
    <source>
        <dbReference type="EMBL" id="TMS57916.1"/>
    </source>
</evidence>
<protein>
    <submittedName>
        <fullName evidence="1">Lrp/AsnC family transcriptional regulator</fullName>
    </submittedName>
</protein>
<gene>
    <name evidence="1" type="ORF">MW7_010635</name>
</gene>
<accession>A0ACD3SNN3</accession>
<comment type="caution">
    <text evidence="1">The sequence shown here is derived from an EMBL/GenBank/DDBJ whole genome shotgun (WGS) entry which is preliminary data.</text>
</comment>
<reference evidence="1" key="1">
    <citation type="submission" date="2019-05" db="EMBL/GenBank/DDBJ databases">
        <title>Revised genome assembly of Burkholderiaceae (previously Ralstonia) sp. PBA.</title>
        <authorList>
            <person name="Gan H.M."/>
        </authorList>
    </citation>
    <scope>NUCLEOTIDE SEQUENCE</scope>
    <source>
        <strain evidence="1">PBA</strain>
    </source>
</reference>
<dbReference type="Proteomes" id="UP000004277">
    <property type="component" value="Unassembled WGS sequence"/>
</dbReference>
<dbReference type="EMBL" id="AKCV02000017">
    <property type="protein sequence ID" value="TMS57916.1"/>
    <property type="molecule type" value="Genomic_DNA"/>
</dbReference>
<keyword evidence="2" id="KW-1185">Reference proteome</keyword>
<proteinExistence type="predicted"/>